<dbReference type="InterPro" id="IPR012997">
    <property type="entry name" value="RplA"/>
</dbReference>
<evidence type="ECO:0000259" key="5">
    <source>
        <dbReference type="Pfam" id="PF03330"/>
    </source>
</evidence>
<dbReference type="GO" id="GO:0071555">
    <property type="term" value="P:cell wall organization"/>
    <property type="evidence" value="ECO:0007669"/>
    <property type="project" value="UniProtKB-KW"/>
</dbReference>
<dbReference type="EC" id="4.2.2.-" evidence="3"/>
<evidence type="ECO:0000256" key="2">
    <source>
        <dbReference type="ARBA" id="ARBA00023316"/>
    </source>
</evidence>
<accession>A0A1R1HZB6</accession>
<dbReference type="AlphaFoldDB" id="A0A1R1HZB6"/>
<keyword evidence="1 3" id="KW-0456">Lyase</keyword>
<dbReference type="GO" id="GO:0000270">
    <property type="term" value="P:peptidoglycan metabolic process"/>
    <property type="evidence" value="ECO:0007669"/>
    <property type="project" value="UniProtKB-UniRule"/>
</dbReference>
<name>A0A1R1HZB6_9RHOO</name>
<keyword evidence="7" id="KW-1185">Reference proteome</keyword>
<dbReference type="Gene3D" id="2.40.40.10">
    <property type="entry name" value="RlpA-like domain"/>
    <property type="match status" value="1"/>
</dbReference>
<evidence type="ECO:0000256" key="4">
    <source>
        <dbReference type="RuleBase" id="RU003495"/>
    </source>
</evidence>
<dbReference type="RefSeq" id="WP_076097211.1">
    <property type="nucleotide sequence ID" value="NZ_MTHD01000007.1"/>
</dbReference>
<gene>
    <name evidence="3" type="primary">rlpA</name>
    <name evidence="6" type="ORF">BJN45_16385</name>
</gene>
<sequence>MEGLASYYGGKFHGRKTASGERYDKTQFSAASNRFPIGSRVAVLRPVNGLCVIVRINDRMHRRHRVRVIDVSKGAADYLEMLKAGVVKVRVAPLRADWLQRGPLACADAFAPENCPDCGRPKESGAAVGDPADVEYNPAGIVTFRSETGLSAQ</sequence>
<evidence type="ECO:0000256" key="1">
    <source>
        <dbReference type="ARBA" id="ARBA00023239"/>
    </source>
</evidence>
<reference evidence="6 7" key="1">
    <citation type="submission" date="2016-10" db="EMBL/GenBank/DDBJ databases">
        <title>Alkaliphiles isolated from bioreactors.</title>
        <authorList>
            <person name="Salah Z."/>
            <person name="Rout S.P."/>
            <person name="Humphreys P.N."/>
        </authorList>
    </citation>
    <scope>NUCLEOTIDE SEQUENCE [LARGE SCALE GENOMIC DNA]</scope>
    <source>
        <strain evidence="6 7">ZS02</strain>
    </source>
</reference>
<dbReference type="EMBL" id="MTHD01000007">
    <property type="protein sequence ID" value="OMG51801.1"/>
    <property type="molecule type" value="Genomic_DNA"/>
</dbReference>
<evidence type="ECO:0000313" key="6">
    <source>
        <dbReference type="EMBL" id="OMG51801.1"/>
    </source>
</evidence>
<dbReference type="SUPFAM" id="SSF50685">
    <property type="entry name" value="Barwin-like endoglucanases"/>
    <property type="match status" value="1"/>
</dbReference>
<dbReference type="PANTHER" id="PTHR34183:SF1">
    <property type="entry name" value="ENDOLYTIC PEPTIDOGLYCAN TRANSGLYCOSYLASE RLPA"/>
    <property type="match status" value="1"/>
</dbReference>
<dbReference type="PANTHER" id="PTHR34183">
    <property type="entry name" value="ENDOLYTIC PEPTIDOGLYCAN TRANSGLYCOSYLASE RLPA"/>
    <property type="match status" value="1"/>
</dbReference>
<protein>
    <recommendedName>
        <fullName evidence="3">Endolytic peptidoglycan transglycosylase RlpA</fullName>
        <ecNumber evidence="3">4.2.2.-</ecNumber>
    </recommendedName>
</protein>
<dbReference type="Pfam" id="PF03330">
    <property type="entry name" value="DPBB_1"/>
    <property type="match status" value="1"/>
</dbReference>
<dbReference type="STRING" id="418702.BJN45_16385"/>
<dbReference type="CDD" id="cd22268">
    <property type="entry name" value="DPBB_RlpA-like"/>
    <property type="match status" value="1"/>
</dbReference>
<evidence type="ECO:0000313" key="7">
    <source>
        <dbReference type="Proteomes" id="UP000187526"/>
    </source>
</evidence>
<proteinExistence type="inferred from homology"/>
<comment type="similarity">
    <text evidence="3 4">Belongs to the RlpA family.</text>
</comment>
<dbReference type="InterPro" id="IPR034718">
    <property type="entry name" value="RlpA"/>
</dbReference>
<comment type="caution">
    <text evidence="6">The sequence shown here is derived from an EMBL/GenBank/DDBJ whole genome shotgun (WGS) entry which is preliminary data.</text>
</comment>
<dbReference type="InterPro" id="IPR009009">
    <property type="entry name" value="RlpA-like_DPBB"/>
</dbReference>
<dbReference type="NCBIfam" id="TIGR00413">
    <property type="entry name" value="rlpA"/>
    <property type="match status" value="1"/>
</dbReference>
<organism evidence="6 7">
    <name type="scientific">Azonexus hydrophilus</name>
    <dbReference type="NCBI Taxonomy" id="418702"/>
    <lineage>
        <taxon>Bacteria</taxon>
        <taxon>Pseudomonadati</taxon>
        <taxon>Pseudomonadota</taxon>
        <taxon>Betaproteobacteria</taxon>
        <taxon>Rhodocyclales</taxon>
        <taxon>Azonexaceae</taxon>
        <taxon>Azonexus</taxon>
    </lineage>
</organism>
<dbReference type="HAMAP" id="MF_02071">
    <property type="entry name" value="RlpA"/>
    <property type="match status" value="1"/>
</dbReference>
<dbReference type="Proteomes" id="UP000187526">
    <property type="component" value="Unassembled WGS sequence"/>
</dbReference>
<dbReference type="GO" id="GO:0008932">
    <property type="term" value="F:lytic endotransglycosylase activity"/>
    <property type="evidence" value="ECO:0007669"/>
    <property type="project" value="UniProtKB-UniRule"/>
</dbReference>
<evidence type="ECO:0000256" key="3">
    <source>
        <dbReference type="HAMAP-Rule" id="MF_02071"/>
    </source>
</evidence>
<dbReference type="InterPro" id="IPR036908">
    <property type="entry name" value="RlpA-like_sf"/>
</dbReference>
<comment type="function">
    <text evidence="3">Lytic transglycosylase with a strong preference for naked glycan strands that lack stem peptides.</text>
</comment>
<keyword evidence="2 3" id="KW-0961">Cell wall biogenesis/degradation</keyword>
<feature type="domain" description="RlpA-like protein double-psi beta-barrel" evidence="5">
    <location>
        <begin position="2"/>
        <end position="91"/>
    </location>
</feature>